<organism evidence="1 2">
    <name type="scientific">Aromatoleum anaerobium</name>
    <dbReference type="NCBI Taxonomy" id="182180"/>
    <lineage>
        <taxon>Bacteria</taxon>
        <taxon>Pseudomonadati</taxon>
        <taxon>Pseudomonadota</taxon>
        <taxon>Betaproteobacteria</taxon>
        <taxon>Rhodocyclales</taxon>
        <taxon>Rhodocyclaceae</taxon>
        <taxon>Aromatoleum</taxon>
    </lineage>
</organism>
<reference evidence="1" key="1">
    <citation type="submission" date="2019-12" db="EMBL/GenBank/DDBJ databases">
        <title>Comparative genomics gives insights into the taxonomy of the Azoarcus-Aromatoleum group and reveals separate origins of nif in the plant-associated Azoarcus and non-plant-associated Aromatoleum sub-groups.</title>
        <authorList>
            <person name="Lafos M."/>
            <person name="Maluk M."/>
            <person name="Batista M."/>
            <person name="Junghare M."/>
            <person name="Carmona M."/>
            <person name="Faoro H."/>
            <person name="Cruz L.M."/>
            <person name="Battistoni F."/>
            <person name="De Souza E."/>
            <person name="Pedrosa F."/>
            <person name="Chen W.-M."/>
            <person name="Poole P.S."/>
            <person name="Dixon R.A."/>
            <person name="James E.K."/>
        </authorList>
    </citation>
    <scope>NUCLEOTIDE SEQUENCE</scope>
    <source>
        <strain evidence="1">LuFRes1</strain>
    </source>
</reference>
<accession>A0ABX1PTR0</accession>
<evidence type="ECO:0000313" key="1">
    <source>
        <dbReference type="EMBL" id="NMG26765.1"/>
    </source>
</evidence>
<comment type="caution">
    <text evidence="1">The sequence shown here is derived from an EMBL/GenBank/DDBJ whole genome shotgun (WGS) entry which is preliminary data.</text>
</comment>
<gene>
    <name evidence="1" type="ORF">GO606_19035</name>
</gene>
<protein>
    <submittedName>
        <fullName evidence="1">Uncharacterized protein</fullName>
    </submittedName>
</protein>
<dbReference type="Proteomes" id="UP000615989">
    <property type="component" value="Unassembled WGS sequence"/>
</dbReference>
<name>A0ABX1PTR0_9RHOO</name>
<dbReference type="EMBL" id="WTVG01000090">
    <property type="protein sequence ID" value="NMG26765.1"/>
    <property type="molecule type" value="Genomic_DNA"/>
</dbReference>
<evidence type="ECO:0000313" key="2">
    <source>
        <dbReference type="Proteomes" id="UP000615989"/>
    </source>
</evidence>
<keyword evidence="2" id="KW-1185">Reference proteome</keyword>
<sequence>MHLFMHGGHGGHRGRARGRLIVDASSLHRPVVLSCRIHRPVVLSCRIRASLTIGRLPRSRYLAIIRGLCRMRGSRRHAYCFGPSDRSPARR</sequence>
<proteinExistence type="predicted"/>